<comment type="caution">
    <text evidence="1">The sequence shown here is derived from an EMBL/GenBank/DDBJ whole genome shotgun (WGS) entry which is preliminary data.</text>
</comment>
<protein>
    <submittedName>
        <fullName evidence="1">Uncharacterized protein</fullName>
    </submittedName>
</protein>
<gene>
    <name evidence="1" type="ORF">BS47DRAFT_1006126</name>
</gene>
<organism evidence="1 2">
    <name type="scientific">Hydnum rufescens UP504</name>
    <dbReference type="NCBI Taxonomy" id="1448309"/>
    <lineage>
        <taxon>Eukaryota</taxon>
        <taxon>Fungi</taxon>
        <taxon>Dikarya</taxon>
        <taxon>Basidiomycota</taxon>
        <taxon>Agaricomycotina</taxon>
        <taxon>Agaricomycetes</taxon>
        <taxon>Cantharellales</taxon>
        <taxon>Hydnaceae</taxon>
        <taxon>Hydnum</taxon>
    </lineage>
</organism>
<sequence length="85" mass="9817">MGTLLMAKMVLHPRTHSRTRLIRTPHRQLPLLLRKLNESPRLLLVALTFLTTVICLPSRMAGLLRVISDSHRALVIRIRQAPIHW</sequence>
<proteinExistence type="predicted"/>
<reference evidence="1" key="1">
    <citation type="journal article" date="2020" name="Nat. Commun.">
        <title>Large-scale genome sequencing of mycorrhizal fungi provides insights into the early evolution of symbiotic traits.</title>
        <authorList>
            <person name="Miyauchi S."/>
            <person name="Kiss E."/>
            <person name="Kuo A."/>
            <person name="Drula E."/>
            <person name="Kohler A."/>
            <person name="Sanchez-Garcia M."/>
            <person name="Morin E."/>
            <person name="Andreopoulos B."/>
            <person name="Barry K.W."/>
            <person name="Bonito G."/>
            <person name="Buee M."/>
            <person name="Carver A."/>
            <person name="Chen C."/>
            <person name="Cichocki N."/>
            <person name="Clum A."/>
            <person name="Culley D."/>
            <person name="Crous P.W."/>
            <person name="Fauchery L."/>
            <person name="Girlanda M."/>
            <person name="Hayes R.D."/>
            <person name="Keri Z."/>
            <person name="LaButti K."/>
            <person name="Lipzen A."/>
            <person name="Lombard V."/>
            <person name="Magnuson J."/>
            <person name="Maillard F."/>
            <person name="Murat C."/>
            <person name="Nolan M."/>
            <person name="Ohm R.A."/>
            <person name="Pangilinan J."/>
            <person name="Pereira M.F."/>
            <person name="Perotto S."/>
            <person name="Peter M."/>
            <person name="Pfister S."/>
            <person name="Riley R."/>
            <person name="Sitrit Y."/>
            <person name="Stielow J.B."/>
            <person name="Szollosi G."/>
            <person name="Zifcakova L."/>
            <person name="Stursova M."/>
            <person name="Spatafora J.W."/>
            <person name="Tedersoo L."/>
            <person name="Vaario L.M."/>
            <person name="Yamada A."/>
            <person name="Yan M."/>
            <person name="Wang P."/>
            <person name="Xu J."/>
            <person name="Bruns T."/>
            <person name="Baldrian P."/>
            <person name="Vilgalys R."/>
            <person name="Dunand C."/>
            <person name="Henrissat B."/>
            <person name="Grigoriev I.V."/>
            <person name="Hibbett D."/>
            <person name="Nagy L.G."/>
            <person name="Martin F.M."/>
        </authorList>
    </citation>
    <scope>NUCLEOTIDE SEQUENCE</scope>
    <source>
        <strain evidence="1">UP504</strain>
    </source>
</reference>
<keyword evidence="2" id="KW-1185">Reference proteome</keyword>
<dbReference type="AlphaFoldDB" id="A0A9P6DZV4"/>
<accession>A0A9P6DZV4</accession>
<dbReference type="Proteomes" id="UP000886523">
    <property type="component" value="Unassembled WGS sequence"/>
</dbReference>
<evidence type="ECO:0000313" key="2">
    <source>
        <dbReference type="Proteomes" id="UP000886523"/>
    </source>
</evidence>
<dbReference type="EMBL" id="MU128915">
    <property type="protein sequence ID" value="KAF9519907.1"/>
    <property type="molecule type" value="Genomic_DNA"/>
</dbReference>
<evidence type="ECO:0000313" key="1">
    <source>
        <dbReference type="EMBL" id="KAF9519907.1"/>
    </source>
</evidence>
<name>A0A9P6DZV4_9AGAM</name>